<dbReference type="PROSITE" id="PS50077">
    <property type="entry name" value="HEAT_REPEAT"/>
    <property type="match status" value="1"/>
</dbReference>
<dbReference type="InterPro" id="IPR021133">
    <property type="entry name" value="HEAT_type_2"/>
</dbReference>
<feature type="compositionally biased region" description="Basic and acidic residues" evidence="3">
    <location>
        <begin position="509"/>
        <end position="524"/>
    </location>
</feature>
<dbReference type="AlphaFoldDB" id="A0AAV7HTA1"/>
<gene>
    <name evidence="4" type="ORF">KQX54_015874</name>
</gene>
<dbReference type="Gene3D" id="1.25.10.10">
    <property type="entry name" value="Leucine-rich Repeat Variant"/>
    <property type="match status" value="2"/>
</dbReference>
<evidence type="ECO:0000256" key="1">
    <source>
        <dbReference type="ARBA" id="ARBA00022737"/>
    </source>
</evidence>
<feature type="compositionally biased region" description="Basic and acidic residues" evidence="3">
    <location>
        <begin position="534"/>
        <end position="557"/>
    </location>
</feature>
<dbReference type="PANTHER" id="PTHR10648:SF1">
    <property type="entry name" value="SERINE_THREONINE-PROTEIN PHOSPHATASE 4 REGULATORY SUBUNIT 1"/>
    <property type="match status" value="1"/>
</dbReference>
<proteinExistence type="predicted"/>
<feature type="compositionally biased region" description="Polar residues" evidence="3">
    <location>
        <begin position="481"/>
        <end position="490"/>
    </location>
</feature>
<organism evidence="4 5">
    <name type="scientific">Cotesia glomerata</name>
    <name type="common">Lepidopteran parasitic wasp</name>
    <name type="synonym">Apanteles glomeratus</name>
    <dbReference type="NCBI Taxonomy" id="32391"/>
    <lineage>
        <taxon>Eukaryota</taxon>
        <taxon>Metazoa</taxon>
        <taxon>Ecdysozoa</taxon>
        <taxon>Arthropoda</taxon>
        <taxon>Hexapoda</taxon>
        <taxon>Insecta</taxon>
        <taxon>Pterygota</taxon>
        <taxon>Neoptera</taxon>
        <taxon>Endopterygota</taxon>
        <taxon>Hymenoptera</taxon>
        <taxon>Apocrita</taxon>
        <taxon>Ichneumonoidea</taxon>
        <taxon>Braconidae</taxon>
        <taxon>Microgastrinae</taxon>
        <taxon>Cotesia</taxon>
    </lineage>
</organism>
<protein>
    <recommendedName>
        <fullName evidence="6">Serine/threonine-protein phosphatase 4 regulatory subunit 1-like</fullName>
    </recommendedName>
</protein>
<feature type="region of interest" description="Disordered" evidence="3">
    <location>
        <begin position="458"/>
        <end position="557"/>
    </location>
</feature>
<dbReference type="PANTHER" id="PTHR10648">
    <property type="entry name" value="SERINE/THREONINE-PROTEIN PHOSPHATASE PP2A 65 KDA REGULATORY SUBUNIT"/>
    <property type="match status" value="1"/>
</dbReference>
<comment type="caution">
    <text evidence="4">The sequence shown here is derived from an EMBL/GenBank/DDBJ whole genome shotgun (WGS) entry which is preliminary data.</text>
</comment>
<dbReference type="Proteomes" id="UP000826195">
    <property type="component" value="Unassembled WGS sequence"/>
</dbReference>
<keyword evidence="5" id="KW-1185">Reference proteome</keyword>
<feature type="repeat" description="HEAT" evidence="2">
    <location>
        <begin position="869"/>
        <end position="907"/>
    </location>
</feature>
<sequence length="941" mass="106438">MGIRVRAKRDRDVARNPRAAMFARVSQLVGRILLEIFRGAVDNGTDLNVAEVMQPVHKLVNDTDSAVRLELVDQLPHVAMICQEAPDRFGNVFSNHLIHIIVNFLHDSDQQVRQSTHNALLALIERGLLDKHSVEHVMAPTLLMMGAQPAKLEFINFAIDGMSKVASLLDPETAEKLFLERYLSLCTDVNFFIRKLCAIHFGEFSTSMTKETMYEKMLPMYVNLCKDLVWTVRKSCAEVIVSIACCVPVELRRTTLSDILASHLEDESKWVRLSAYQMLGPFISTFAKKFTGIAYNHYGELILTDQHGTELRYNMISFAGSIDSSMSCKASSDEDYEQDNEMLNNFGSKNSSNSMFVESKAVTTRRTSRSGYRASKVDALNKFYDEFQKHHQSIEDNSLLNESSKNLWNSMVSLNEPTVYDDLVPEEHHQFNSFLYYYIPPPDLPLLDGDLIQLSNDSSAEDNSIHQDKSPKESADDRTELVNNSDSNTQVEVTVEDVTSSEINTDLAQDSKEMKNEKNQETEKNLSYQDNQDQDNKNDDDNENEDNKQGKVEDTVKDELNNVNNNLNKSSEENNLMNETISISNTSLDDNNCESSADAKQRSFIRKHSSDDNHQTIVPQELINLFVSMADPEAWWNLKWNSAEIPRFCAFYFPAVVLTLGKENWPMLKTAYGYLSDAREYKVRRTMASSIHEVAIILGEELAAQDLLPIYDGFIKDLDEVRIGALKHLATFLKVLKPADRCHFLPRLQAFLSIDNDGNWRFREEVACRLLEAVSLYTPQDVAKHIAPLSFPLLVDKVAAVRQMALELVTQIISYLSSDETLVTTIIQQLEEMLTANSSRWTCRQTFALLCASLISKDAISGEKFASELLPSLLELSTDVVPNVRLAVVRTLTTQVVNISNILSEEQVKQINDKVRNFRQDPDRDVRALAGGSVGKYQACK</sequence>
<dbReference type="GO" id="GO:0005737">
    <property type="term" value="C:cytoplasm"/>
    <property type="evidence" value="ECO:0007669"/>
    <property type="project" value="TreeGrafter"/>
</dbReference>
<dbReference type="GO" id="GO:0019888">
    <property type="term" value="F:protein phosphatase regulator activity"/>
    <property type="evidence" value="ECO:0007669"/>
    <property type="project" value="TreeGrafter"/>
</dbReference>
<dbReference type="InterPro" id="IPR011989">
    <property type="entry name" value="ARM-like"/>
</dbReference>
<feature type="compositionally biased region" description="Basic and acidic residues" evidence="3">
    <location>
        <begin position="463"/>
        <end position="480"/>
    </location>
</feature>
<evidence type="ECO:0000313" key="4">
    <source>
        <dbReference type="EMBL" id="KAH0535320.1"/>
    </source>
</evidence>
<dbReference type="InterPro" id="IPR051023">
    <property type="entry name" value="PP2A_Regulatory_Subunit_A"/>
</dbReference>
<dbReference type="EMBL" id="JAHXZJ010002982">
    <property type="protein sequence ID" value="KAH0535320.1"/>
    <property type="molecule type" value="Genomic_DNA"/>
</dbReference>
<reference evidence="4 5" key="1">
    <citation type="journal article" date="2021" name="J. Hered.">
        <title>A chromosome-level genome assembly of the parasitoid wasp, Cotesia glomerata (Hymenoptera: Braconidae).</title>
        <authorList>
            <person name="Pinto B.J."/>
            <person name="Weis J.J."/>
            <person name="Gamble T."/>
            <person name="Ode P.J."/>
            <person name="Paul R."/>
            <person name="Zaspel J.M."/>
        </authorList>
    </citation>
    <scope>NUCLEOTIDE SEQUENCE [LARGE SCALE GENOMIC DNA]</scope>
    <source>
        <strain evidence="4">CgM1</strain>
    </source>
</reference>
<feature type="compositionally biased region" description="Low complexity" evidence="3">
    <location>
        <begin position="491"/>
        <end position="502"/>
    </location>
</feature>
<evidence type="ECO:0008006" key="6">
    <source>
        <dbReference type="Google" id="ProtNLM"/>
    </source>
</evidence>
<evidence type="ECO:0000256" key="3">
    <source>
        <dbReference type="SAM" id="MobiDB-lite"/>
    </source>
</evidence>
<dbReference type="InterPro" id="IPR016024">
    <property type="entry name" value="ARM-type_fold"/>
</dbReference>
<evidence type="ECO:0000256" key="2">
    <source>
        <dbReference type="PROSITE-ProRule" id="PRU00103"/>
    </source>
</evidence>
<name>A0AAV7HTA1_COTGL</name>
<accession>A0AAV7HTA1</accession>
<evidence type="ECO:0000313" key="5">
    <source>
        <dbReference type="Proteomes" id="UP000826195"/>
    </source>
</evidence>
<dbReference type="SUPFAM" id="SSF48371">
    <property type="entry name" value="ARM repeat"/>
    <property type="match status" value="1"/>
</dbReference>
<keyword evidence="1" id="KW-0677">Repeat</keyword>